<dbReference type="PANTHER" id="PTHR47481:SF21">
    <property type="entry name" value="BASIC-LEUCINE ZIPPER TRANSCRIPTION FACTOR Q-RELATED"/>
    <property type="match status" value="1"/>
</dbReference>
<organism evidence="2 3">
    <name type="scientific">Cinchona calisaya</name>
    <dbReference type="NCBI Taxonomy" id="153742"/>
    <lineage>
        <taxon>Eukaryota</taxon>
        <taxon>Viridiplantae</taxon>
        <taxon>Streptophyta</taxon>
        <taxon>Embryophyta</taxon>
        <taxon>Tracheophyta</taxon>
        <taxon>Spermatophyta</taxon>
        <taxon>Magnoliopsida</taxon>
        <taxon>eudicotyledons</taxon>
        <taxon>Gunneridae</taxon>
        <taxon>Pentapetalae</taxon>
        <taxon>asterids</taxon>
        <taxon>lamiids</taxon>
        <taxon>Gentianales</taxon>
        <taxon>Rubiaceae</taxon>
        <taxon>Cinchonoideae</taxon>
        <taxon>Cinchoneae</taxon>
        <taxon>Cinchona</taxon>
    </lineage>
</organism>
<dbReference type="Proteomes" id="UP001630127">
    <property type="component" value="Unassembled WGS sequence"/>
</dbReference>
<accession>A0ABD2YSY4</accession>
<dbReference type="AlphaFoldDB" id="A0ABD2YSY4"/>
<evidence type="ECO:0000313" key="3">
    <source>
        <dbReference type="Proteomes" id="UP001630127"/>
    </source>
</evidence>
<comment type="caution">
    <text evidence="2">The sequence shown here is derived from an EMBL/GenBank/DDBJ whole genome shotgun (WGS) entry which is preliminary data.</text>
</comment>
<dbReference type="EMBL" id="JBJUIK010000012">
    <property type="protein sequence ID" value="KAL3510486.1"/>
    <property type="molecule type" value="Genomic_DNA"/>
</dbReference>
<gene>
    <name evidence="2" type="ORF">ACH5RR_029887</name>
</gene>
<proteinExistence type="predicted"/>
<dbReference type="PANTHER" id="PTHR47481">
    <property type="match status" value="1"/>
</dbReference>
<feature type="region of interest" description="Disordered" evidence="1">
    <location>
        <begin position="10"/>
        <end position="32"/>
    </location>
</feature>
<name>A0ABD2YSY4_9GENT</name>
<keyword evidence="3" id="KW-1185">Reference proteome</keyword>
<protein>
    <submittedName>
        <fullName evidence="2">Uncharacterized protein</fullName>
    </submittedName>
</protein>
<dbReference type="Pfam" id="PF14223">
    <property type="entry name" value="Retrotran_gag_2"/>
    <property type="match status" value="1"/>
</dbReference>
<sequence length="114" mass="12962">MLMHGHDLYGHLDGTKPAPSHSTTQNNRETDNPQFRIWFRQDQLIQQALMAFVDPTIAPTVAAASNSQKAWDLLHTSFANKSQTCIFSLRNQLTKVSKESKSVGEYLREIRSLF</sequence>
<evidence type="ECO:0000313" key="2">
    <source>
        <dbReference type="EMBL" id="KAL3510486.1"/>
    </source>
</evidence>
<reference evidence="2 3" key="1">
    <citation type="submission" date="2024-11" db="EMBL/GenBank/DDBJ databases">
        <title>A near-complete genome assembly of Cinchona calisaya.</title>
        <authorList>
            <person name="Lian D.C."/>
            <person name="Zhao X.W."/>
            <person name="Wei L."/>
        </authorList>
    </citation>
    <scope>NUCLEOTIDE SEQUENCE [LARGE SCALE GENOMIC DNA]</scope>
    <source>
        <tissue evidence="2">Nenye</tissue>
    </source>
</reference>
<evidence type="ECO:0000256" key="1">
    <source>
        <dbReference type="SAM" id="MobiDB-lite"/>
    </source>
</evidence>